<dbReference type="Proteomes" id="UP001190926">
    <property type="component" value="Unassembled WGS sequence"/>
</dbReference>
<comment type="caution">
    <text evidence="2">The sequence shown here is derived from an EMBL/GenBank/DDBJ whole genome shotgun (WGS) entry which is preliminary data.</text>
</comment>
<dbReference type="PANTHER" id="PTHR34835">
    <property type="entry name" value="OS07G0283600 PROTEIN-RELATED"/>
    <property type="match status" value="1"/>
</dbReference>
<dbReference type="PANTHER" id="PTHR34835:SF90">
    <property type="entry name" value="AMINOTRANSFERASE-LIKE PLANT MOBILE DOMAIN-CONTAINING PROTEIN"/>
    <property type="match status" value="1"/>
</dbReference>
<feature type="compositionally biased region" description="Low complexity" evidence="1">
    <location>
        <begin position="120"/>
        <end position="139"/>
    </location>
</feature>
<dbReference type="AlphaFoldDB" id="A0AAD4P0X7"/>
<feature type="compositionally biased region" description="Basic and acidic residues" evidence="1">
    <location>
        <begin position="207"/>
        <end position="240"/>
    </location>
</feature>
<feature type="region of interest" description="Disordered" evidence="1">
    <location>
        <begin position="120"/>
        <end position="158"/>
    </location>
</feature>
<evidence type="ECO:0000313" key="2">
    <source>
        <dbReference type="EMBL" id="KAH6821997.1"/>
    </source>
</evidence>
<reference evidence="2 3" key="1">
    <citation type="journal article" date="2021" name="Nat. Commun.">
        <title>Incipient diploidization of the medicinal plant Perilla within 10,000 years.</title>
        <authorList>
            <person name="Zhang Y."/>
            <person name="Shen Q."/>
            <person name="Leng L."/>
            <person name="Zhang D."/>
            <person name="Chen S."/>
            <person name="Shi Y."/>
            <person name="Ning Z."/>
            <person name="Chen S."/>
        </authorList>
    </citation>
    <scope>NUCLEOTIDE SEQUENCE [LARGE SCALE GENOMIC DNA]</scope>
    <source>
        <strain evidence="3">cv. PC099</strain>
    </source>
</reference>
<evidence type="ECO:0000256" key="1">
    <source>
        <dbReference type="SAM" id="MobiDB-lite"/>
    </source>
</evidence>
<organism evidence="2 3">
    <name type="scientific">Perilla frutescens var. hirtella</name>
    <name type="common">Perilla citriodora</name>
    <name type="synonym">Perilla setoyensis</name>
    <dbReference type="NCBI Taxonomy" id="608512"/>
    <lineage>
        <taxon>Eukaryota</taxon>
        <taxon>Viridiplantae</taxon>
        <taxon>Streptophyta</taxon>
        <taxon>Embryophyta</taxon>
        <taxon>Tracheophyta</taxon>
        <taxon>Spermatophyta</taxon>
        <taxon>Magnoliopsida</taxon>
        <taxon>eudicotyledons</taxon>
        <taxon>Gunneridae</taxon>
        <taxon>Pentapetalae</taxon>
        <taxon>asterids</taxon>
        <taxon>lamiids</taxon>
        <taxon>Lamiales</taxon>
        <taxon>Lamiaceae</taxon>
        <taxon>Nepetoideae</taxon>
        <taxon>Elsholtzieae</taxon>
        <taxon>Perilla</taxon>
    </lineage>
</organism>
<name>A0AAD4P0X7_PERFH</name>
<accession>A0AAD4P0X7</accession>
<dbReference type="EMBL" id="SDAM02001747">
    <property type="protein sequence ID" value="KAH6821997.1"/>
    <property type="molecule type" value="Genomic_DNA"/>
</dbReference>
<protein>
    <submittedName>
        <fullName evidence="2">Uncharacterized protein</fullName>
    </submittedName>
</protein>
<gene>
    <name evidence="2" type="ORF">C2S53_014467</name>
</gene>
<proteinExistence type="predicted"/>
<feature type="region of interest" description="Disordered" evidence="1">
    <location>
        <begin position="199"/>
        <end position="250"/>
    </location>
</feature>
<sequence length="250" mass="27983">MDNLGDIDRVSELNWCQYAIRCLTKHTSHWQKNKKNYYTGPTLFLTLFYVDRVVLGYRTVPRSIPATIKWTNELITARQSVEVAGRGFGEGFPDKPCTMDEILNPDLIDNELINAAAQNQPAPNEENVVPAPPVVNEQPVVDEPEPNNPAEPPCEQAGPSNAEIEEAAMMRINFKKKFDDAPTFSLGLSEDTWEDEMNVVNNNGVTSRKEGTTKDNKKADAEETEKQVEEDNEGENKNDSVSDEPQTIAK</sequence>
<evidence type="ECO:0000313" key="3">
    <source>
        <dbReference type="Proteomes" id="UP001190926"/>
    </source>
</evidence>
<keyword evidence="3" id="KW-1185">Reference proteome</keyword>